<accession>A0ABT6HN34</accession>
<organism evidence="1 2">
    <name type="scientific">Streptomyces chengmaiensis</name>
    <dbReference type="NCBI Taxonomy" id="3040919"/>
    <lineage>
        <taxon>Bacteria</taxon>
        <taxon>Bacillati</taxon>
        <taxon>Actinomycetota</taxon>
        <taxon>Actinomycetes</taxon>
        <taxon>Kitasatosporales</taxon>
        <taxon>Streptomycetaceae</taxon>
        <taxon>Streptomyces</taxon>
    </lineage>
</organism>
<gene>
    <name evidence="1" type="ORF">QCN29_15290</name>
</gene>
<reference evidence="1 2" key="1">
    <citation type="submission" date="2023-04" db="EMBL/GenBank/DDBJ databases">
        <title>Streptomyces chengmaiensis sp. nov. isolated from the stem of mangrove plant in Hainan.</title>
        <authorList>
            <person name="Huang X."/>
            <person name="Zhou S."/>
            <person name="Chu X."/>
            <person name="Xie Y."/>
            <person name="Lin Y."/>
        </authorList>
    </citation>
    <scope>NUCLEOTIDE SEQUENCE [LARGE SCALE GENOMIC DNA]</scope>
    <source>
        <strain evidence="1 2">HNM0663</strain>
    </source>
</reference>
<dbReference type="EMBL" id="JARWBG010000015">
    <property type="protein sequence ID" value="MDH2390131.1"/>
    <property type="molecule type" value="Genomic_DNA"/>
</dbReference>
<comment type="caution">
    <text evidence="1">The sequence shown here is derived from an EMBL/GenBank/DDBJ whole genome shotgun (WGS) entry which is preliminary data.</text>
</comment>
<name>A0ABT6HN34_9ACTN</name>
<dbReference type="Proteomes" id="UP001223144">
    <property type="component" value="Unassembled WGS sequence"/>
</dbReference>
<evidence type="ECO:0000313" key="1">
    <source>
        <dbReference type="EMBL" id="MDH2390131.1"/>
    </source>
</evidence>
<keyword evidence="2" id="KW-1185">Reference proteome</keyword>
<protein>
    <submittedName>
        <fullName evidence="1">Uncharacterized protein</fullName>
    </submittedName>
</protein>
<dbReference type="RefSeq" id="WP_279928569.1">
    <property type="nucleotide sequence ID" value="NZ_JARWBG010000015.1"/>
</dbReference>
<proteinExistence type="predicted"/>
<sequence>MVSGLVHLLELGCCVDAGGAQCGIAARSGASSGAPGDIEPAPWLQVIADVRTRYLGPERRAGSGTYSHPKERHQDFLARSPFSNVETARWDRIVTRTLDEVIGLQFSYSYSSLAQLGDDKDDFERDLRRALTELNPDGVVNEVVRTEAIVATRP</sequence>
<evidence type="ECO:0000313" key="2">
    <source>
        <dbReference type="Proteomes" id="UP001223144"/>
    </source>
</evidence>